<reference evidence="4 5" key="1">
    <citation type="submission" date="2017-05" db="EMBL/GenBank/DDBJ databases">
        <title>Genome Analysis of Maritalea myrionectae HL2708#5.</title>
        <authorList>
            <consortium name="Cotde Inc.-PKNU"/>
            <person name="Jang D."/>
            <person name="Oh H.-M."/>
        </authorList>
    </citation>
    <scope>NUCLEOTIDE SEQUENCE [LARGE SCALE GENOMIC DNA]</scope>
    <source>
        <strain evidence="4 5">HL2708#5</strain>
        <plasmid evidence="5">phl2708x3</plasmid>
    </source>
</reference>
<evidence type="ECO:0000313" key="5">
    <source>
        <dbReference type="Proteomes" id="UP000258927"/>
    </source>
</evidence>
<dbReference type="RefSeq" id="WP_117396956.1">
    <property type="nucleotide sequence ID" value="NZ_CP021331.1"/>
</dbReference>
<organism evidence="4 5">
    <name type="scientific">Maritalea myrionectae</name>
    <dbReference type="NCBI Taxonomy" id="454601"/>
    <lineage>
        <taxon>Bacteria</taxon>
        <taxon>Pseudomonadati</taxon>
        <taxon>Pseudomonadota</taxon>
        <taxon>Alphaproteobacteria</taxon>
        <taxon>Hyphomicrobiales</taxon>
        <taxon>Devosiaceae</taxon>
        <taxon>Maritalea</taxon>
    </lineage>
</organism>
<geneLocation type="plasmid" evidence="5">
    <name>phl2708x3</name>
</geneLocation>
<evidence type="ECO:0000313" key="4">
    <source>
        <dbReference type="EMBL" id="AVX06008.1"/>
    </source>
</evidence>
<keyword evidence="5" id="KW-1185">Reference proteome</keyword>
<feature type="compositionally biased region" description="Polar residues" evidence="2">
    <location>
        <begin position="157"/>
        <end position="180"/>
    </location>
</feature>
<dbReference type="CDD" id="cd16430">
    <property type="entry name" value="TraB"/>
    <property type="match status" value="1"/>
</dbReference>
<protein>
    <submittedName>
        <fullName evidence="4">Protein TraB</fullName>
    </submittedName>
</protein>
<keyword evidence="3" id="KW-0472">Membrane</keyword>
<name>A0A2R4MJ57_9HYPH</name>
<accession>A0A2R4MJ57</accession>
<evidence type="ECO:0000256" key="3">
    <source>
        <dbReference type="SAM" id="Phobius"/>
    </source>
</evidence>
<feature type="region of interest" description="Disordered" evidence="2">
    <location>
        <begin position="148"/>
        <end position="187"/>
    </location>
</feature>
<dbReference type="AlphaFoldDB" id="A0A2R4MJ57"/>
<evidence type="ECO:0000256" key="2">
    <source>
        <dbReference type="SAM" id="MobiDB-lite"/>
    </source>
</evidence>
<keyword evidence="4" id="KW-0614">Plasmid</keyword>
<evidence type="ECO:0000256" key="1">
    <source>
        <dbReference type="SAM" id="Coils"/>
    </source>
</evidence>
<keyword evidence="3" id="KW-0812">Transmembrane</keyword>
<keyword evidence="3" id="KW-1133">Transmembrane helix</keyword>
<dbReference type="KEGG" id="mmyr:MXMO3_03505"/>
<sequence>MAALSRKAQQGLILGLGALAILIVTYVMMTFLTPKPTSALGSTRSDPELDFTIVKDRTSAAAPEMTWVTKSEEEINELKKLVDNLSTSLEVQQQTYQAQITKLQSEYDETLLQAATKIAQLEEKVDATSQQQKVAGADLDLPDYSSTGSEFIKKRSGSSIVSTPSNSGVQRQNTANNKGEISNLPAPRPFGQTFALASNKSEGSAKVRNTLKNYIPAGSYAPALVLSGADAATNVSDRENPIPVLFRITGPAVTAGRKGKGAKIDIEGCTVQGSAVGDLSSERVRVRLISMTCIKSGHEVIETAISGYMTSSGKAGARGQVVSREGGLVTNAAIAGALDGLAGISEKMSGAGDAESVADLTSMATRAATAAGAGGVKEAASTLSEYYISRAEQYQPVISLYGGTKVELVFMEGISLK</sequence>
<feature type="transmembrane region" description="Helical" evidence="3">
    <location>
        <begin position="12"/>
        <end position="32"/>
    </location>
</feature>
<feature type="coiled-coil region" evidence="1">
    <location>
        <begin position="68"/>
        <end position="131"/>
    </location>
</feature>
<dbReference type="EMBL" id="CP021331">
    <property type="protein sequence ID" value="AVX06008.1"/>
    <property type="molecule type" value="Genomic_DNA"/>
</dbReference>
<dbReference type="Pfam" id="PF03743">
    <property type="entry name" value="TrbI"/>
    <property type="match status" value="1"/>
</dbReference>
<dbReference type="Proteomes" id="UP000258927">
    <property type="component" value="Plasmid pHL2708X3"/>
</dbReference>
<keyword evidence="1" id="KW-0175">Coiled coil</keyword>
<dbReference type="InterPro" id="IPR005498">
    <property type="entry name" value="T4SS_VirB10/TraB/TrbI"/>
</dbReference>
<gene>
    <name evidence="4" type="ORF">MXMO3_03505</name>
</gene>
<proteinExistence type="predicted"/>